<dbReference type="EMBL" id="LR134521">
    <property type="protein sequence ID" value="VEJ29520.1"/>
    <property type="molecule type" value="Genomic_DNA"/>
</dbReference>
<evidence type="ECO:0000313" key="1">
    <source>
        <dbReference type="EMBL" id="VEJ29520.1"/>
    </source>
</evidence>
<protein>
    <submittedName>
        <fullName evidence="1">40-residue YVTN family beta-propeller repeat</fullName>
    </submittedName>
</protein>
<dbReference type="PANTHER" id="PTHR47197">
    <property type="entry name" value="PROTEIN NIRF"/>
    <property type="match status" value="1"/>
</dbReference>
<sequence length="593" mass="63654">MSYPIPEYQQVSRQSHLEENPTAEDCIYRSIEIEAKQTQGLPGEYLSAYSAKTDKLYVAGIFNITPDHGSTVATIARVNPHTLEIEATAKMPVAAEVHPNLAGQYQFRGAFGIDVDDEHGTLWVTDAGSYCVSVYRQDALENGTLKPLWTSYDPAKGLFEQDITHPREVYVDTKTGKAFVTGMGGLWVIDTATYEVQKIDPTPGRLTHPLTFGYDRLTGHLYATDYYLDTVYEIDPATNSVVCTLHVPAGDVPHFTRVKVHAVGVNSSLGEIYVSTQGFEGKNAGIQVLDQGTGEFKRFIRCGVNPTDMVVDDSRDLIYLGDFGTVHATEPSGGTVAVIDARSGAVLGQVRVSSARINHLTLLPDGSVMVLDKAGDYPNVTVDFHIDAFTGEFSSTSADVHSGVAVPIHADALTKITVHDTGSQPGHVKSRPADVPFMMASSADGSTLGAPATVVPGESVELSGVGWSAGEKKHPDVPQYFPGLKVPAQLIVKFDGEHVAEFTGKQLALDTYFVAEAHIPQDWQPGEEHTITLESEATDSAPAQAATVTVQVVESHDSPQMQYCVPPAPTETIPVQLPFVGYPPVGSGVSGGN</sequence>
<dbReference type="InterPro" id="IPR011048">
    <property type="entry name" value="Haem_d1_sf"/>
</dbReference>
<dbReference type="AlphaFoldDB" id="A0A3S4YRP5"/>
<dbReference type="InterPro" id="IPR015943">
    <property type="entry name" value="WD40/YVTN_repeat-like_dom_sf"/>
</dbReference>
<evidence type="ECO:0000313" key="2">
    <source>
        <dbReference type="Proteomes" id="UP000270988"/>
    </source>
</evidence>
<dbReference type="Gene3D" id="2.130.10.10">
    <property type="entry name" value="YVTN repeat-like/Quinoprotein amine dehydrogenase"/>
    <property type="match status" value="1"/>
</dbReference>
<name>A0A3S4YRP5_9MICC</name>
<dbReference type="Proteomes" id="UP000270988">
    <property type="component" value="Chromosome"/>
</dbReference>
<gene>
    <name evidence="1" type="ORF">NCTC10918_00779</name>
</gene>
<accession>A0A3S4YRP5</accession>
<organism evidence="1 2">
    <name type="scientific">Rothia dentocariosa</name>
    <dbReference type="NCBI Taxonomy" id="2047"/>
    <lineage>
        <taxon>Bacteria</taxon>
        <taxon>Bacillati</taxon>
        <taxon>Actinomycetota</taxon>
        <taxon>Actinomycetes</taxon>
        <taxon>Micrococcales</taxon>
        <taxon>Micrococcaceae</taxon>
        <taxon>Rothia</taxon>
    </lineage>
</organism>
<reference evidence="1 2" key="1">
    <citation type="submission" date="2018-12" db="EMBL/GenBank/DDBJ databases">
        <authorList>
            <consortium name="Pathogen Informatics"/>
        </authorList>
    </citation>
    <scope>NUCLEOTIDE SEQUENCE [LARGE SCALE GENOMIC DNA]</scope>
    <source>
        <strain evidence="1 2">NCTC10918</strain>
    </source>
</reference>
<proteinExistence type="predicted"/>
<dbReference type="SUPFAM" id="SSF51004">
    <property type="entry name" value="C-terminal (heme d1) domain of cytochrome cd1-nitrite reductase"/>
    <property type="match status" value="1"/>
</dbReference>
<dbReference type="PANTHER" id="PTHR47197:SF3">
    <property type="entry name" value="DIHYDRO-HEME D1 DEHYDROGENASE"/>
    <property type="match status" value="1"/>
</dbReference>
<dbReference type="InterPro" id="IPR051200">
    <property type="entry name" value="Host-pathogen_enzymatic-act"/>
</dbReference>